<evidence type="ECO:0000256" key="4">
    <source>
        <dbReference type="ARBA" id="ARBA00022969"/>
    </source>
</evidence>
<gene>
    <name evidence="11" type="ORF">PPNO1_LOCUS6866</name>
</gene>
<dbReference type="GO" id="GO:0005737">
    <property type="term" value="C:cytoplasm"/>
    <property type="evidence" value="ECO:0007669"/>
    <property type="project" value="UniProtKB-SubCell"/>
</dbReference>
<dbReference type="Pfam" id="PF11754">
    <property type="entry name" value="Velvet"/>
    <property type="match status" value="2"/>
</dbReference>
<feature type="compositionally biased region" description="Basic and acidic residues" evidence="9">
    <location>
        <begin position="249"/>
        <end position="275"/>
    </location>
</feature>
<keyword evidence="12" id="KW-1185">Reference proteome</keyword>
<evidence type="ECO:0000256" key="7">
    <source>
        <dbReference type="ARBA" id="ARBA00023242"/>
    </source>
</evidence>
<dbReference type="InterPro" id="IPR038491">
    <property type="entry name" value="Velvet_dom_sf"/>
</dbReference>
<evidence type="ECO:0000256" key="6">
    <source>
        <dbReference type="ARBA" id="ARBA00023163"/>
    </source>
</evidence>
<proteinExistence type="inferred from homology"/>
<organism evidence="11 12">
    <name type="scientific">Parascedosporium putredinis</name>
    <dbReference type="NCBI Taxonomy" id="1442378"/>
    <lineage>
        <taxon>Eukaryota</taxon>
        <taxon>Fungi</taxon>
        <taxon>Dikarya</taxon>
        <taxon>Ascomycota</taxon>
        <taxon>Pezizomycotina</taxon>
        <taxon>Sordariomycetes</taxon>
        <taxon>Hypocreomycetidae</taxon>
        <taxon>Microascales</taxon>
        <taxon>Microascaceae</taxon>
        <taxon>Parascedosporium</taxon>
    </lineage>
</organism>
<protein>
    <recommendedName>
        <fullName evidence="10">Velvet domain-containing protein</fullName>
    </recommendedName>
</protein>
<sequence length="513" mass="57306">MTTQIVSQPSEDGPVIMERKTKGGLTLQYRLTVLQQPERARACGSGSKCKPSIHPSWSTDLDLERFEERVTNMTLRIFELGSNPNEPKDITFNYNANFFLFATLELARPMAHGRVQTPAATATPVLTGMPVSGMAYLDRPAEADYFLFPDLSVRHEGRYKLSFNLYEETKEEKYFDDEASEAKNSPMNASFYWRMEVKSQAFNVYSAKKFPGLTESTALSRTVADQGCRVRIRRDVRMRRRDGKPSGGDFKKEEDYSHRPSARTPERQQPHDYRQRSSSAASEHNRTPYPAPPQRRPSVAESYPAGPTAPPPPGYGPSGQHLGFGNNTPHLPPQQYNNTQPPPASPTTAYPNGYGSRPASQSFGSATSYDDRCAPNGFVPPRLITPRSVRIADAKASHTLPSISHLLNHSEQDNSVVAPRKAAAYNPTTRIEADIIAVDPNPHDEPEPFVPTGSKRRYQDSPYEESLRNGKRPADVDTAPAPRHNRIDYPHGLSARRANGSYTMFHDGPYFYS</sequence>
<dbReference type="PANTHER" id="PTHR33572:SF14">
    <property type="entry name" value="DEVELOPMENTAL AND SECONDARY METABOLISM REGULATOR VEA"/>
    <property type="match status" value="1"/>
</dbReference>
<dbReference type="PANTHER" id="PTHR33572">
    <property type="entry name" value="SPORE DEVELOPMENT REGULATOR VOSA"/>
    <property type="match status" value="1"/>
</dbReference>
<evidence type="ECO:0000313" key="12">
    <source>
        <dbReference type="Proteomes" id="UP000838763"/>
    </source>
</evidence>
<evidence type="ECO:0000256" key="1">
    <source>
        <dbReference type="ARBA" id="ARBA00004123"/>
    </source>
</evidence>
<evidence type="ECO:0000256" key="5">
    <source>
        <dbReference type="ARBA" id="ARBA00023015"/>
    </source>
</evidence>
<comment type="caution">
    <text evidence="11">The sequence shown here is derived from an EMBL/GenBank/DDBJ whole genome shotgun (WGS) entry which is preliminary data.</text>
</comment>
<feature type="region of interest" description="Disordered" evidence="9">
    <location>
        <begin position="234"/>
        <end position="368"/>
    </location>
</feature>
<accession>A0A9P1H7C2</accession>
<name>A0A9P1H7C2_9PEZI</name>
<feature type="region of interest" description="Disordered" evidence="9">
    <location>
        <begin position="438"/>
        <end position="492"/>
    </location>
</feature>
<evidence type="ECO:0000256" key="8">
    <source>
        <dbReference type="ARBA" id="ARBA00038005"/>
    </source>
</evidence>
<dbReference type="OrthoDB" id="5384689at2759"/>
<dbReference type="InterPro" id="IPR037525">
    <property type="entry name" value="Velvet_dom"/>
</dbReference>
<dbReference type="GO" id="GO:0030435">
    <property type="term" value="P:sporulation resulting in formation of a cellular spore"/>
    <property type="evidence" value="ECO:0007669"/>
    <property type="project" value="UniProtKB-KW"/>
</dbReference>
<keyword evidence="4" id="KW-0749">Sporulation</keyword>
<dbReference type="EMBL" id="CALLCH030000016">
    <property type="protein sequence ID" value="CAI4217251.1"/>
    <property type="molecule type" value="Genomic_DNA"/>
</dbReference>
<evidence type="ECO:0000259" key="10">
    <source>
        <dbReference type="PROSITE" id="PS51821"/>
    </source>
</evidence>
<dbReference type="GO" id="GO:0005634">
    <property type="term" value="C:nucleus"/>
    <property type="evidence" value="ECO:0007669"/>
    <property type="project" value="UniProtKB-SubCell"/>
</dbReference>
<dbReference type="Proteomes" id="UP000838763">
    <property type="component" value="Unassembled WGS sequence"/>
</dbReference>
<keyword evidence="6" id="KW-0804">Transcription</keyword>
<feature type="domain" description="Velvet" evidence="10">
    <location>
        <begin position="24"/>
        <end position="233"/>
    </location>
</feature>
<dbReference type="InterPro" id="IPR021740">
    <property type="entry name" value="Velvet"/>
</dbReference>
<keyword evidence="3" id="KW-0963">Cytoplasm</keyword>
<dbReference type="AlphaFoldDB" id="A0A9P1H7C2"/>
<evidence type="ECO:0000256" key="2">
    <source>
        <dbReference type="ARBA" id="ARBA00004496"/>
    </source>
</evidence>
<dbReference type="Gene3D" id="2.60.40.3960">
    <property type="entry name" value="Velvet domain"/>
    <property type="match status" value="1"/>
</dbReference>
<keyword evidence="5" id="KW-0805">Transcription regulation</keyword>
<comment type="subcellular location">
    <subcellularLocation>
        <location evidence="2">Cytoplasm</location>
    </subcellularLocation>
    <subcellularLocation>
        <location evidence="1">Nucleus</location>
    </subcellularLocation>
</comment>
<evidence type="ECO:0000256" key="9">
    <source>
        <dbReference type="SAM" id="MobiDB-lite"/>
    </source>
</evidence>
<keyword evidence="7" id="KW-0539">Nucleus</keyword>
<evidence type="ECO:0000313" key="11">
    <source>
        <dbReference type="EMBL" id="CAI4217251.1"/>
    </source>
</evidence>
<feature type="compositionally biased region" description="Polar residues" evidence="9">
    <location>
        <begin position="358"/>
        <end position="368"/>
    </location>
</feature>
<reference evidence="11" key="1">
    <citation type="submission" date="2022-11" db="EMBL/GenBank/DDBJ databases">
        <authorList>
            <person name="Scott C."/>
            <person name="Bruce N."/>
        </authorList>
    </citation>
    <scope>NUCLEOTIDE SEQUENCE</scope>
</reference>
<dbReference type="PROSITE" id="PS51821">
    <property type="entry name" value="VELVET"/>
    <property type="match status" value="1"/>
</dbReference>
<comment type="similarity">
    <text evidence="8">Belongs to the velvet family. VeA subfamily.</text>
</comment>
<evidence type="ECO:0000256" key="3">
    <source>
        <dbReference type="ARBA" id="ARBA00022490"/>
    </source>
</evidence>
<feature type="compositionally biased region" description="Basic and acidic residues" evidence="9">
    <location>
        <begin position="465"/>
        <end position="475"/>
    </location>
</feature>